<keyword evidence="2" id="KW-0255">Endonuclease</keyword>
<dbReference type="InterPro" id="IPR035437">
    <property type="entry name" value="SNase_OB-fold_sf"/>
</dbReference>
<name>A0ABV7AYF2_9GAMM</name>
<reference evidence="7" key="1">
    <citation type="journal article" date="2019" name="Int. J. Syst. Evol. Microbiol.">
        <title>The Global Catalogue of Microorganisms (GCM) 10K type strain sequencing project: providing services to taxonomists for standard genome sequencing and annotation.</title>
        <authorList>
            <consortium name="The Broad Institute Genomics Platform"/>
            <consortium name="The Broad Institute Genome Sequencing Center for Infectious Disease"/>
            <person name="Wu L."/>
            <person name="Ma J."/>
        </authorList>
    </citation>
    <scope>NUCLEOTIDE SEQUENCE [LARGE SCALE GENOMIC DNA]</scope>
    <source>
        <strain evidence="7">KCTC 62195</strain>
    </source>
</reference>
<dbReference type="Pfam" id="PF00565">
    <property type="entry name" value="SNase"/>
    <property type="match status" value="1"/>
</dbReference>
<evidence type="ECO:0000259" key="5">
    <source>
        <dbReference type="PROSITE" id="PS50830"/>
    </source>
</evidence>
<gene>
    <name evidence="6" type="ORF">ACFOJE_15210</name>
</gene>
<evidence type="ECO:0000256" key="4">
    <source>
        <dbReference type="SAM" id="SignalP"/>
    </source>
</evidence>
<dbReference type="Gene3D" id="2.40.50.90">
    <property type="match status" value="1"/>
</dbReference>
<dbReference type="SMART" id="SM00318">
    <property type="entry name" value="SNc"/>
    <property type="match status" value="1"/>
</dbReference>
<dbReference type="SUPFAM" id="SSF50199">
    <property type="entry name" value="Staphylococcal nuclease"/>
    <property type="match status" value="1"/>
</dbReference>
<dbReference type="PANTHER" id="PTHR12302:SF3">
    <property type="entry name" value="SERINE_THREONINE-PROTEIN KINASE 31"/>
    <property type="match status" value="1"/>
</dbReference>
<feature type="signal peptide" evidence="4">
    <location>
        <begin position="1"/>
        <end position="19"/>
    </location>
</feature>
<keyword evidence="1" id="KW-0540">Nuclease</keyword>
<dbReference type="PROSITE" id="PS50830">
    <property type="entry name" value="TNASE_3"/>
    <property type="match status" value="1"/>
</dbReference>
<evidence type="ECO:0000313" key="7">
    <source>
        <dbReference type="Proteomes" id="UP001595457"/>
    </source>
</evidence>
<evidence type="ECO:0000256" key="2">
    <source>
        <dbReference type="ARBA" id="ARBA00022759"/>
    </source>
</evidence>
<protein>
    <submittedName>
        <fullName evidence="6">Thermonuclease family protein</fullName>
    </submittedName>
</protein>
<dbReference type="Proteomes" id="UP001595457">
    <property type="component" value="Unassembled WGS sequence"/>
</dbReference>
<evidence type="ECO:0000256" key="3">
    <source>
        <dbReference type="ARBA" id="ARBA00022801"/>
    </source>
</evidence>
<keyword evidence="3" id="KW-0378">Hydrolase</keyword>
<dbReference type="EMBL" id="JBHRSJ010000031">
    <property type="protein sequence ID" value="MFC2973552.1"/>
    <property type="molecule type" value="Genomic_DNA"/>
</dbReference>
<dbReference type="InterPro" id="IPR016071">
    <property type="entry name" value="Staphylococal_nuclease_OB-fold"/>
</dbReference>
<feature type="chain" id="PRO_5045887697" evidence="4">
    <location>
        <begin position="20"/>
        <end position="166"/>
    </location>
</feature>
<evidence type="ECO:0000313" key="6">
    <source>
        <dbReference type="EMBL" id="MFC2973552.1"/>
    </source>
</evidence>
<keyword evidence="7" id="KW-1185">Reference proteome</keyword>
<keyword evidence="4" id="KW-0732">Signal</keyword>
<organism evidence="6 7">
    <name type="scientific">Azotobacter bryophylli</name>
    <dbReference type="NCBI Taxonomy" id="1986537"/>
    <lineage>
        <taxon>Bacteria</taxon>
        <taxon>Pseudomonadati</taxon>
        <taxon>Pseudomonadota</taxon>
        <taxon>Gammaproteobacteria</taxon>
        <taxon>Pseudomonadales</taxon>
        <taxon>Pseudomonadaceae</taxon>
        <taxon>Azotobacter</taxon>
    </lineage>
</organism>
<dbReference type="RefSeq" id="WP_377815311.1">
    <property type="nucleotide sequence ID" value="NZ_JBHRSJ010000031.1"/>
</dbReference>
<feature type="domain" description="TNase-like" evidence="5">
    <location>
        <begin position="20"/>
        <end position="141"/>
    </location>
</feature>
<accession>A0ABV7AYF2</accession>
<dbReference type="PANTHER" id="PTHR12302">
    <property type="entry name" value="EBNA2 BINDING PROTEIN P100"/>
    <property type="match status" value="1"/>
</dbReference>
<comment type="caution">
    <text evidence="6">The sequence shown here is derived from an EMBL/GenBank/DDBJ whole genome shotgun (WGS) entry which is preliminary data.</text>
</comment>
<proteinExistence type="predicted"/>
<evidence type="ECO:0000256" key="1">
    <source>
        <dbReference type="ARBA" id="ARBA00022722"/>
    </source>
</evidence>
<sequence>MKPLVICAAVFFSGATAWAADRTCKVIDVPDGDSLLCLTPQEQRLKLRLADIDAPEMSQGYGPQARSQLFRLVYNRNVDFEVVEQSRYGARIARVRTRDLDVNAEMVKLGAAWVYSEFNRDSALPQLEAEAKSAKRGLWSQPQSDIVEPWLWRKSRASSLSQKSQP</sequence>